<gene>
    <name evidence="1" type="ORF">HJG59_008364</name>
</gene>
<accession>A0A7J8FS69</accession>
<evidence type="ECO:0000313" key="1">
    <source>
        <dbReference type="EMBL" id="KAF6450490.1"/>
    </source>
</evidence>
<reference evidence="1 2" key="1">
    <citation type="journal article" date="2020" name="Nature">
        <title>Six reference-quality genomes reveal evolution of bat adaptations.</title>
        <authorList>
            <person name="Jebb D."/>
            <person name="Huang Z."/>
            <person name="Pippel M."/>
            <person name="Hughes G.M."/>
            <person name="Lavrichenko K."/>
            <person name="Devanna P."/>
            <person name="Winkler S."/>
            <person name="Jermiin L.S."/>
            <person name="Skirmuntt E.C."/>
            <person name="Katzourakis A."/>
            <person name="Burkitt-Gray L."/>
            <person name="Ray D.A."/>
            <person name="Sullivan K.A.M."/>
            <person name="Roscito J.G."/>
            <person name="Kirilenko B.M."/>
            <person name="Davalos L.M."/>
            <person name="Corthals A.P."/>
            <person name="Power M.L."/>
            <person name="Jones G."/>
            <person name="Ransome R.D."/>
            <person name="Dechmann D.K.N."/>
            <person name="Locatelli A.G."/>
            <person name="Puechmaille S.J."/>
            <person name="Fedrigo O."/>
            <person name="Jarvis E.D."/>
            <person name="Hiller M."/>
            <person name="Vernes S.C."/>
            <person name="Myers E.W."/>
            <person name="Teeling E.C."/>
        </authorList>
    </citation>
    <scope>NUCLEOTIDE SEQUENCE [LARGE SCALE GENOMIC DNA]</scope>
    <source>
        <strain evidence="1">MMolMol1</strain>
        <tissue evidence="1">Muscle</tissue>
    </source>
</reference>
<comment type="caution">
    <text evidence="1">The sequence shown here is derived from an EMBL/GenBank/DDBJ whole genome shotgun (WGS) entry which is preliminary data.</text>
</comment>
<protein>
    <submittedName>
        <fullName evidence="1">Uncharacterized protein</fullName>
    </submittedName>
</protein>
<proteinExistence type="predicted"/>
<dbReference type="EMBL" id="JACASF010000011">
    <property type="protein sequence ID" value="KAF6450490.1"/>
    <property type="molecule type" value="Genomic_DNA"/>
</dbReference>
<organism evidence="1 2">
    <name type="scientific">Molossus molossus</name>
    <name type="common">Pallas' mastiff bat</name>
    <name type="synonym">Vespertilio molossus</name>
    <dbReference type="NCBI Taxonomy" id="27622"/>
    <lineage>
        <taxon>Eukaryota</taxon>
        <taxon>Metazoa</taxon>
        <taxon>Chordata</taxon>
        <taxon>Craniata</taxon>
        <taxon>Vertebrata</taxon>
        <taxon>Euteleostomi</taxon>
        <taxon>Mammalia</taxon>
        <taxon>Eutheria</taxon>
        <taxon>Laurasiatheria</taxon>
        <taxon>Chiroptera</taxon>
        <taxon>Yangochiroptera</taxon>
        <taxon>Molossidae</taxon>
        <taxon>Molossus</taxon>
    </lineage>
</organism>
<dbReference type="Proteomes" id="UP000550707">
    <property type="component" value="Unassembled WGS sequence"/>
</dbReference>
<keyword evidence="2" id="KW-1185">Reference proteome</keyword>
<dbReference type="AlphaFoldDB" id="A0A7J8FS69"/>
<evidence type="ECO:0000313" key="2">
    <source>
        <dbReference type="Proteomes" id="UP000550707"/>
    </source>
</evidence>
<sequence>MWKKPSLSEYKASTIIIIRYHSRRSKNNTFTEENVQVEDVGERVVGASTTGSDVFLCATSSGNSVQLKSKSKNLDCQTKKLSHQINRKELPLKILFGMQVLPEFKTTSKSNSKWHIWYQDFSKVIIFSQFCIA</sequence>
<name>A0A7J8FS69_MOLMO</name>
<dbReference type="InParanoid" id="A0A7J8FS69"/>